<dbReference type="PROSITE" id="PS50088">
    <property type="entry name" value="ANK_REPEAT"/>
    <property type="match status" value="3"/>
</dbReference>
<evidence type="ECO:0000256" key="3">
    <source>
        <dbReference type="PROSITE-ProRule" id="PRU00023"/>
    </source>
</evidence>
<dbReference type="Proteomes" id="UP000240042">
    <property type="component" value="Unassembled WGS sequence"/>
</dbReference>
<evidence type="ECO:0000256" key="2">
    <source>
        <dbReference type="ARBA" id="ARBA00023043"/>
    </source>
</evidence>
<feature type="repeat" description="ANK" evidence="3">
    <location>
        <begin position="237"/>
        <end position="269"/>
    </location>
</feature>
<evidence type="ECO:0000256" key="1">
    <source>
        <dbReference type="ARBA" id="ARBA00022737"/>
    </source>
</evidence>
<keyword evidence="5" id="KW-1185">Reference proteome</keyword>
<reference evidence="5" key="1">
    <citation type="submission" date="2016-10" db="EMBL/GenBank/DDBJ databases">
        <authorList>
            <person name="Varghese N."/>
            <person name="Submissions S."/>
        </authorList>
    </citation>
    <scope>NUCLEOTIDE SEQUENCE [LARGE SCALE GENOMIC DNA]</scope>
    <source>
        <strain evidence="5">ATCC 43811</strain>
    </source>
</reference>
<protein>
    <submittedName>
        <fullName evidence="4">Ankyrin repeat</fullName>
    </submittedName>
</protein>
<feature type="repeat" description="ANK" evidence="3">
    <location>
        <begin position="83"/>
        <end position="115"/>
    </location>
</feature>
<dbReference type="PANTHER" id="PTHR24198">
    <property type="entry name" value="ANKYRIN REPEAT AND PROTEIN KINASE DOMAIN-CONTAINING PROTEIN"/>
    <property type="match status" value="1"/>
</dbReference>
<dbReference type="SUPFAM" id="SSF48403">
    <property type="entry name" value="Ankyrin repeat"/>
    <property type="match status" value="1"/>
</dbReference>
<dbReference type="PRINTS" id="PR01415">
    <property type="entry name" value="ANKYRIN"/>
</dbReference>
<organism evidence="4 5">
    <name type="scientific">Brevinema andersonii</name>
    <dbReference type="NCBI Taxonomy" id="34097"/>
    <lineage>
        <taxon>Bacteria</taxon>
        <taxon>Pseudomonadati</taxon>
        <taxon>Spirochaetota</taxon>
        <taxon>Spirochaetia</taxon>
        <taxon>Brevinematales</taxon>
        <taxon>Brevinemataceae</taxon>
        <taxon>Brevinema</taxon>
    </lineage>
</organism>
<keyword evidence="1" id="KW-0677">Repeat</keyword>
<dbReference type="EMBL" id="FOKY01000001">
    <property type="protein sequence ID" value="SFB67200.1"/>
    <property type="molecule type" value="Genomic_DNA"/>
</dbReference>
<dbReference type="Gene3D" id="1.25.40.20">
    <property type="entry name" value="Ankyrin repeat-containing domain"/>
    <property type="match status" value="3"/>
</dbReference>
<evidence type="ECO:0000313" key="5">
    <source>
        <dbReference type="Proteomes" id="UP000240042"/>
    </source>
</evidence>
<dbReference type="Pfam" id="PF13637">
    <property type="entry name" value="Ank_4"/>
    <property type="match status" value="1"/>
</dbReference>
<dbReference type="SMART" id="SM00248">
    <property type="entry name" value="ANK"/>
    <property type="match status" value="7"/>
</dbReference>
<dbReference type="InterPro" id="IPR002110">
    <property type="entry name" value="Ankyrin_rpt"/>
</dbReference>
<dbReference type="InterPro" id="IPR036770">
    <property type="entry name" value="Ankyrin_rpt-contain_sf"/>
</dbReference>
<dbReference type="PANTHER" id="PTHR24198:SF165">
    <property type="entry name" value="ANKYRIN REPEAT-CONTAINING PROTEIN-RELATED"/>
    <property type="match status" value="1"/>
</dbReference>
<dbReference type="STRING" id="34097.SAMN02745150_00034"/>
<name>A0A1I1D332_BREAD</name>
<dbReference type="AlphaFoldDB" id="A0A1I1D332"/>
<sequence>MLRSKKIIYFFFLVVPLYADESLSLFDAIVRGEVALANYMIKKRADVNVTNEDGMTPLHFVWDFSLAKTLIINGAKINARNNQGSSPLHWAVSRNLVNIARLLIEYGADMNMADVNGQTPLHFAARNGNNVLILLLIKNGADVNATDKLGSTPLLTALSFGHQKSSRFLTMAGASEISNAEALAPSSFASLTRNPEVVQILETKRLEPLIRAIFIENFAEAEKLIRSGADVNISDINGNTALHWAFTKKNRYLSKLLLDKGADISSFNHNGQTPLDVLKALKEPSFEKYIHTLISNKTKLVKMEIVETKEEYGE</sequence>
<dbReference type="OrthoDB" id="305513at2"/>
<dbReference type="PROSITE" id="PS50297">
    <property type="entry name" value="ANK_REP_REGION"/>
    <property type="match status" value="3"/>
</dbReference>
<keyword evidence="2 3" id="KW-0040">ANK repeat</keyword>
<dbReference type="RefSeq" id="WP_092316904.1">
    <property type="nucleotide sequence ID" value="NZ_FOKY01000001.1"/>
</dbReference>
<gene>
    <name evidence="4" type="ORF">SAMN02745150_00034</name>
</gene>
<proteinExistence type="predicted"/>
<evidence type="ECO:0000313" key="4">
    <source>
        <dbReference type="EMBL" id="SFB67200.1"/>
    </source>
</evidence>
<dbReference type="Pfam" id="PF12796">
    <property type="entry name" value="Ank_2"/>
    <property type="match status" value="2"/>
</dbReference>
<accession>A0A1I1D332</accession>
<feature type="repeat" description="ANK" evidence="3">
    <location>
        <begin position="116"/>
        <end position="148"/>
    </location>
</feature>